<evidence type="ECO:0000313" key="2">
    <source>
        <dbReference type="Proteomes" id="UP000295444"/>
    </source>
</evidence>
<dbReference type="EMBL" id="SNXZ01000003">
    <property type="protein sequence ID" value="TDP98035.1"/>
    <property type="molecule type" value="Genomic_DNA"/>
</dbReference>
<dbReference type="Proteomes" id="UP000295444">
    <property type="component" value="Unassembled WGS sequence"/>
</dbReference>
<keyword evidence="2" id="KW-1185">Reference proteome</keyword>
<dbReference type="RefSeq" id="WP_133851146.1">
    <property type="nucleotide sequence ID" value="NZ_SNXZ01000003.1"/>
</dbReference>
<dbReference type="AlphaFoldDB" id="A0A4R6SFR2"/>
<dbReference type="PANTHER" id="PTHR36221">
    <property type="entry name" value="DUF742 DOMAIN-CONTAINING PROTEIN"/>
    <property type="match status" value="1"/>
</dbReference>
<evidence type="ECO:0000313" key="1">
    <source>
        <dbReference type="EMBL" id="TDP98035.1"/>
    </source>
</evidence>
<sequence length="123" mass="13559">MNGRESWYDDDAGPLVRPFTVTRGRTKASRTDLNMITMVIAAPGESGRGLDAEYLDILRLCRSPMSVAEIGAKLNLPLAAVKILISDLIEGRYLLFSSPMSSYETDVPDMNLLQAVLDGIRRL</sequence>
<proteinExistence type="predicted"/>
<gene>
    <name evidence="1" type="ORF">EV186_1031015</name>
</gene>
<dbReference type="InterPro" id="IPR007995">
    <property type="entry name" value="DUF742"/>
</dbReference>
<dbReference type="Pfam" id="PF05331">
    <property type="entry name" value="DUF742"/>
    <property type="match status" value="1"/>
</dbReference>
<dbReference type="PANTHER" id="PTHR36221:SF1">
    <property type="entry name" value="DUF742 DOMAIN-CONTAINING PROTEIN"/>
    <property type="match status" value="1"/>
</dbReference>
<name>A0A4R6SFR2_LABRH</name>
<accession>A0A4R6SFR2</accession>
<organism evidence="1 2">
    <name type="scientific">Labedaea rhizosphaerae</name>
    <dbReference type="NCBI Taxonomy" id="598644"/>
    <lineage>
        <taxon>Bacteria</taxon>
        <taxon>Bacillati</taxon>
        <taxon>Actinomycetota</taxon>
        <taxon>Actinomycetes</taxon>
        <taxon>Pseudonocardiales</taxon>
        <taxon>Pseudonocardiaceae</taxon>
        <taxon>Labedaea</taxon>
    </lineage>
</organism>
<comment type="caution">
    <text evidence="1">The sequence shown here is derived from an EMBL/GenBank/DDBJ whole genome shotgun (WGS) entry which is preliminary data.</text>
</comment>
<protein>
    <submittedName>
        <fullName evidence="1">Uncharacterized protein DUF742</fullName>
    </submittedName>
</protein>
<dbReference type="OrthoDB" id="4244884at2"/>
<reference evidence="1 2" key="1">
    <citation type="submission" date="2019-03" db="EMBL/GenBank/DDBJ databases">
        <title>Genomic Encyclopedia of Type Strains, Phase IV (KMG-IV): sequencing the most valuable type-strain genomes for metagenomic binning, comparative biology and taxonomic classification.</title>
        <authorList>
            <person name="Goeker M."/>
        </authorList>
    </citation>
    <scope>NUCLEOTIDE SEQUENCE [LARGE SCALE GENOMIC DNA]</scope>
    <source>
        <strain evidence="1 2">DSM 45361</strain>
    </source>
</reference>